<comment type="caution">
    <text evidence="2">The sequence shown here is derived from an EMBL/GenBank/DDBJ whole genome shotgun (WGS) entry which is preliminary data.</text>
</comment>
<protein>
    <recommendedName>
        <fullName evidence="4">DUF4352 domain-containing protein</fullName>
    </recommendedName>
</protein>
<evidence type="ECO:0000313" key="3">
    <source>
        <dbReference type="Proteomes" id="UP001275315"/>
    </source>
</evidence>
<keyword evidence="3" id="KW-1185">Reference proteome</keyword>
<organism evidence="2 3">
    <name type="scientific">Paracerasibacillus soli</name>
    <dbReference type="NCBI Taxonomy" id="480284"/>
    <lineage>
        <taxon>Bacteria</taxon>
        <taxon>Bacillati</taxon>
        <taxon>Bacillota</taxon>
        <taxon>Bacilli</taxon>
        <taxon>Bacillales</taxon>
        <taxon>Bacillaceae</taxon>
        <taxon>Paracerasibacillus</taxon>
    </lineage>
</organism>
<reference evidence="2 3" key="1">
    <citation type="submission" date="2023-10" db="EMBL/GenBank/DDBJ databases">
        <title>Virgibacillus soli CC-YMP-6 genome.</title>
        <authorList>
            <person name="Miliotis G."/>
            <person name="Sengupta P."/>
            <person name="Hameed A."/>
            <person name="Chuvochina M."/>
            <person name="Mcdonagh F."/>
            <person name="Simpson A.C."/>
            <person name="Singh N.K."/>
            <person name="Rekha P.D."/>
            <person name="Raman K."/>
            <person name="Hugenholtz P."/>
            <person name="Venkateswaran K."/>
        </authorList>
    </citation>
    <scope>NUCLEOTIDE SEQUENCE [LARGE SCALE GENOMIC DNA]</scope>
    <source>
        <strain evidence="2 3">CC-YMP-6</strain>
    </source>
</reference>
<feature type="compositionally biased region" description="Basic and acidic residues" evidence="1">
    <location>
        <begin position="1"/>
        <end position="27"/>
    </location>
</feature>
<name>A0ABU5CUY0_9BACI</name>
<evidence type="ECO:0000313" key="2">
    <source>
        <dbReference type="EMBL" id="MDY0410045.1"/>
    </source>
</evidence>
<feature type="compositionally biased region" description="Acidic residues" evidence="1">
    <location>
        <begin position="28"/>
        <end position="53"/>
    </location>
</feature>
<dbReference type="Proteomes" id="UP001275315">
    <property type="component" value="Unassembled WGS sequence"/>
</dbReference>
<feature type="region of interest" description="Disordered" evidence="1">
    <location>
        <begin position="1"/>
        <end position="53"/>
    </location>
</feature>
<proteinExistence type="predicted"/>
<gene>
    <name evidence="2" type="ORF">RWD45_17635</name>
</gene>
<evidence type="ECO:0000256" key="1">
    <source>
        <dbReference type="SAM" id="MobiDB-lite"/>
    </source>
</evidence>
<sequence>MEKENGNQDDGENKQHEQSEDASKTDETGPDDETEDEDGADNEASEIEDDNLPDEMKVGVQQSHENGTVVTVDSISFDEEYVIVHITAINGKDSYIKLTYNIWDGAKLVDDTGFEYHYLAPEDNRDLRIESGERLTGSLVFIGRLQDEAKSLNLTFNPGNPQDNSKHDYDPKLIFKDIEIKR</sequence>
<dbReference type="RefSeq" id="WP_320380904.1">
    <property type="nucleotide sequence ID" value="NZ_JAWDIQ010000003.1"/>
</dbReference>
<evidence type="ECO:0008006" key="4">
    <source>
        <dbReference type="Google" id="ProtNLM"/>
    </source>
</evidence>
<dbReference type="EMBL" id="JAWDIQ010000003">
    <property type="protein sequence ID" value="MDY0410045.1"/>
    <property type="molecule type" value="Genomic_DNA"/>
</dbReference>
<accession>A0ABU5CUY0</accession>